<sequence>MSKAIWSDFLRRLRQTATIEGRIEWLRPGMRMMMHRMWRSGMREITANWRSKFNGWRVIDSAWIVIGKSICLAFVRYHDLFGVFDVLFRVI</sequence>
<dbReference type="EMBL" id="GL348713">
    <property type="protein sequence ID" value="EFH69165.1"/>
    <property type="molecule type" value="Genomic_DNA"/>
</dbReference>
<organism evidence="2">
    <name type="scientific">Arabidopsis lyrata subsp. lyrata</name>
    <name type="common">Lyre-leaved rock-cress</name>
    <dbReference type="NCBI Taxonomy" id="81972"/>
    <lineage>
        <taxon>Eukaryota</taxon>
        <taxon>Viridiplantae</taxon>
        <taxon>Streptophyta</taxon>
        <taxon>Embryophyta</taxon>
        <taxon>Tracheophyta</taxon>
        <taxon>Spermatophyta</taxon>
        <taxon>Magnoliopsida</taxon>
        <taxon>eudicotyledons</taxon>
        <taxon>Gunneridae</taxon>
        <taxon>Pentapetalae</taxon>
        <taxon>rosids</taxon>
        <taxon>malvids</taxon>
        <taxon>Brassicales</taxon>
        <taxon>Brassicaceae</taxon>
        <taxon>Camelineae</taxon>
        <taxon>Arabidopsis</taxon>
    </lineage>
</organism>
<keyword evidence="2" id="KW-1185">Reference proteome</keyword>
<dbReference type="HOGENOM" id="CLU_2430042_0_0_1"/>
<protein>
    <submittedName>
        <fullName evidence="1">Predicted protein</fullName>
    </submittedName>
</protein>
<dbReference type="AlphaFoldDB" id="D7KEF0"/>
<reference evidence="2" key="1">
    <citation type="journal article" date="2011" name="Nat. Genet.">
        <title>The Arabidopsis lyrata genome sequence and the basis of rapid genome size change.</title>
        <authorList>
            <person name="Hu T.T."/>
            <person name="Pattyn P."/>
            <person name="Bakker E.G."/>
            <person name="Cao J."/>
            <person name="Cheng J.-F."/>
            <person name="Clark R.M."/>
            <person name="Fahlgren N."/>
            <person name="Fawcett J.A."/>
            <person name="Grimwood J."/>
            <person name="Gundlach H."/>
            <person name="Haberer G."/>
            <person name="Hollister J.D."/>
            <person name="Ossowski S."/>
            <person name="Ottilar R.P."/>
            <person name="Salamov A.A."/>
            <person name="Schneeberger K."/>
            <person name="Spannagl M."/>
            <person name="Wang X."/>
            <person name="Yang L."/>
            <person name="Nasrallah M.E."/>
            <person name="Bergelson J."/>
            <person name="Carrington J.C."/>
            <person name="Gaut B.S."/>
            <person name="Schmutz J."/>
            <person name="Mayer K.F.X."/>
            <person name="Van de Peer Y."/>
            <person name="Grigoriev I.V."/>
            <person name="Nordborg M."/>
            <person name="Weigel D."/>
            <person name="Guo Y.-L."/>
        </authorList>
    </citation>
    <scope>NUCLEOTIDE SEQUENCE [LARGE SCALE GENOMIC DNA]</scope>
    <source>
        <strain evidence="2">cv. MN47</strain>
    </source>
</reference>
<evidence type="ECO:0000313" key="2">
    <source>
        <dbReference type="Proteomes" id="UP000008694"/>
    </source>
</evidence>
<proteinExistence type="predicted"/>
<dbReference type="Proteomes" id="UP000008694">
    <property type="component" value="Unassembled WGS sequence"/>
</dbReference>
<gene>
    <name evidence="1" type="ORF">ARALYDRAFT_889031</name>
</gene>
<name>D7KEF0_ARALL</name>
<accession>D7KEF0</accession>
<dbReference type="Gramene" id="scaffold_101825.1">
    <property type="protein sequence ID" value="scaffold_101825.1"/>
    <property type="gene ID" value="scaffold_101825.1"/>
</dbReference>
<evidence type="ECO:0000313" key="1">
    <source>
        <dbReference type="EMBL" id="EFH69165.1"/>
    </source>
</evidence>